<sequence length="233" mass="28161">MNINKIIIPYLVFAFLIIGLFNLLYVFYFRNRNRTNRQNRFPVEPKIVVSKSYFYITPTYLHCQFLLHYFWSSYLVYGESYEVVDKFIIQNSDKNEQFSLLVYSLVSVASFIVLIMIINYIIGYLDYKKYLNIQNAILSDHQLVSKVKNFSEQKFDPNNLKRSWTLFWLLSKYNKFLLYRKDVSFNKKYMKLGNYAFWLNTYLIFRKDNKVKNTLNYFIAEAARNLFSSQQKN</sequence>
<accession>A0A4R6IE00</accession>
<keyword evidence="1" id="KW-0812">Transmembrane</keyword>
<feature type="transmembrane region" description="Helical" evidence="1">
    <location>
        <begin position="6"/>
        <end position="31"/>
    </location>
</feature>
<proteinExistence type="predicted"/>
<keyword evidence="1" id="KW-1133">Transmembrane helix</keyword>
<keyword evidence="3" id="KW-1185">Reference proteome</keyword>
<evidence type="ECO:0000256" key="1">
    <source>
        <dbReference type="SAM" id="Phobius"/>
    </source>
</evidence>
<dbReference type="AlphaFoldDB" id="A0A4R6IE00"/>
<dbReference type="RefSeq" id="WP_094254692.1">
    <property type="nucleotide sequence ID" value="NZ_NNCE01000004.1"/>
</dbReference>
<organism evidence="2 3">
    <name type="scientific">Mycoplasma testudineum</name>
    <dbReference type="NCBI Taxonomy" id="244584"/>
    <lineage>
        <taxon>Bacteria</taxon>
        <taxon>Bacillati</taxon>
        <taxon>Mycoplasmatota</taxon>
        <taxon>Mollicutes</taxon>
        <taxon>Mycoplasmataceae</taxon>
        <taxon>Mycoplasma</taxon>
    </lineage>
</organism>
<dbReference type="EMBL" id="SNWN01000012">
    <property type="protein sequence ID" value="TDO19891.1"/>
    <property type="molecule type" value="Genomic_DNA"/>
</dbReference>
<evidence type="ECO:0000313" key="2">
    <source>
        <dbReference type="EMBL" id="TDO19891.1"/>
    </source>
</evidence>
<feature type="transmembrane region" description="Helical" evidence="1">
    <location>
        <begin position="100"/>
        <end position="122"/>
    </location>
</feature>
<gene>
    <name evidence="2" type="ORF">EI74_0530</name>
</gene>
<dbReference type="Proteomes" id="UP000295518">
    <property type="component" value="Unassembled WGS sequence"/>
</dbReference>
<protein>
    <submittedName>
        <fullName evidence="2">Uncharacterized protein</fullName>
    </submittedName>
</protein>
<feature type="transmembrane region" description="Helical" evidence="1">
    <location>
        <begin position="52"/>
        <end position="71"/>
    </location>
</feature>
<evidence type="ECO:0000313" key="3">
    <source>
        <dbReference type="Proteomes" id="UP000295518"/>
    </source>
</evidence>
<comment type="caution">
    <text evidence="2">The sequence shown here is derived from an EMBL/GenBank/DDBJ whole genome shotgun (WGS) entry which is preliminary data.</text>
</comment>
<reference evidence="2 3" key="1">
    <citation type="submission" date="2019-03" db="EMBL/GenBank/DDBJ databases">
        <title>Genomic Encyclopedia of Archaeal and Bacterial Type Strains, Phase II (KMG-II): from individual species to whole genera.</title>
        <authorList>
            <person name="Goeker M."/>
        </authorList>
    </citation>
    <scope>NUCLEOTIDE SEQUENCE [LARGE SCALE GENOMIC DNA]</scope>
    <source>
        <strain evidence="2 3">ATCC 700618</strain>
    </source>
</reference>
<keyword evidence="1" id="KW-0472">Membrane</keyword>
<name>A0A4R6IE00_9MOLU</name>